<dbReference type="HAMAP" id="MF_00911">
    <property type="entry name" value="FtsQ_subfam"/>
    <property type="match status" value="1"/>
</dbReference>
<keyword evidence="12" id="KW-1185">Reference proteome</keyword>
<reference evidence="11 12" key="1">
    <citation type="submission" date="2015-09" db="EMBL/GenBank/DDBJ databases">
        <authorList>
            <person name="Jackson K.R."/>
            <person name="Lunt B.L."/>
            <person name="Fisher J.N.B."/>
            <person name="Gardner A.V."/>
            <person name="Bailey M.E."/>
            <person name="Deus L.M."/>
            <person name="Earl A.S."/>
            <person name="Gibby P.D."/>
            <person name="Hartmann K.A."/>
            <person name="Liu J.E."/>
            <person name="Manci A.M."/>
            <person name="Nielsen D.A."/>
            <person name="Solomon M.B."/>
            <person name="Breakwell D.P."/>
            <person name="Burnett S.H."/>
            <person name="Grose J.H."/>
        </authorList>
    </citation>
    <scope>NUCLEOTIDE SEQUENCE [LARGE SCALE GENOMIC DNA]</scope>
    <source>
        <strain evidence="11 12">CECT 7799</strain>
    </source>
</reference>
<evidence type="ECO:0000256" key="4">
    <source>
        <dbReference type="ARBA" id="ARBA00022618"/>
    </source>
</evidence>
<dbReference type="Proteomes" id="UP000049455">
    <property type="component" value="Unassembled WGS sequence"/>
</dbReference>
<dbReference type="InterPro" id="IPR034746">
    <property type="entry name" value="POTRA"/>
</dbReference>
<dbReference type="OrthoDB" id="9783091at2"/>
<evidence type="ECO:0000313" key="11">
    <source>
        <dbReference type="EMBL" id="CUH39620.1"/>
    </source>
</evidence>
<dbReference type="PANTHER" id="PTHR35851">
    <property type="entry name" value="CELL DIVISION PROTEIN FTSQ"/>
    <property type="match status" value="1"/>
</dbReference>
<comment type="subcellular location">
    <subcellularLocation>
        <location evidence="9">Cell inner membrane</location>
        <topology evidence="9">Single-pass type II membrane protein</topology>
    </subcellularLocation>
    <subcellularLocation>
        <location evidence="1">Membrane</location>
    </subcellularLocation>
    <text evidence="9">Localizes to the division septum.</text>
</comment>
<evidence type="ECO:0000259" key="10">
    <source>
        <dbReference type="PROSITE" id="PS51779"/>
    </source>
</evidence>
<dbReference type="EMBL" id="CYPR01000160">
    <property type="protein sequence ID" value="CUH39620.1"/>
    <property type="molecule type" value="Genomic_DNA"/>
</dbReference>
<keyword evidence="6 9" id="KW-1133">Transmembrane helix</keyword>
<keyword evidence="2 9" id="KW-1003">Cell membrane</keyword>
<dbReference type="GO" id="GO:0032153">
    <property type="term" value="C:cell division site"/>
    <property type="evidence" value="ECO:0007669"/>
    <property type="project" value="UniProtKB-UniRule"/>
</dbReference>
<keyword evidence="7 9" id="KW-0472">Membrane</keyword>
<gene>
    <name evidence="9" type="primary">ftsQ</name>
    <name evidence="11" type="ORF">JSE7799_02347</name>
</gene>
<organism evidence="11 12">
    <name type="scientific">Jannaschia seosinensis</name>
    <dbReference type="NCBI Taxonomy" id="313367"/>
    <lineage>
        <taxon>Bacteria</taxon>
        <taxon>Pseudomonadati</taxon>
        <taxon>Pseudomonadota</taxon>
        <taxon>Alphaproteobacteria</taxon>
        <taxon>Rhodobacterales</taxon>
        <taxon>Roseobacteraceae</taxon>
        <taxon>Jannaschia</taxon>
    </lineage>
</organism>
<dbReference type="RefSeq" id="WP_055663780.1">
    <property type="nucleotide sequence ID" value="NZ_CYPR01000160.1"/>
</dbReference>
<keyword evidence="3 9" id="KW-0997">Cell inner membrane</keyword>
<dbReference type="PROSITE" id="PS51779">
    <property type="entry name" value="POTRA"/>
    <property type="match status" value="1"/>
</dbReference>
<evidence type="ECO:0000256" key="5">
    <source>
        <dbReference type="ARBA" id="ARBA00022692"/>
    </source>
</evidence>
<feature type="domain" description="POTRA" evidence="10">
    <location>
        <begin position="76"/>
        <end position="144"/>
    </location>
</feature>
<proteinExistence type="inferred from homology"/>
<evidence type="ECO:0000256" key="9">
    <source>
        <dbReference type="HAMAP-Rule" id="MF_00911"/>
    </source>
</evidence>
<dbReference type="GO" id="GO:0005886">
    <property type="term" value="C:plasma membrane"/>
    <property type="evidence" value="ECO:0007669"/>
    <property type="project" value="UniProtKB-SubCell"/>
</dbReference>
<dbReference type="InterPro" id="IPR026579">
    <property type="entry name" value="FtsQ"/>
</dbReference>
<keyword evidence="8 9" id="KW-0131">Cell cycle</keyword>
<evidence type="ECO:0000256" key="1">
    <source>
        <dbReference type="ARBA" id="ARBA00004370"/>
    </source>
</evidence>
<dbReference type="GO" id="GO:0090529">
    <property type="term" value="P:cell septum assembly"/>
    <property type="evidence" value="ECO:0007669"/>
    <property type="project" value="InterPro"/>
</dbReference>
<dbReference type="AlphaFoldDB" id="A0A0M7BA59"/>
<evidence type="ECO:0000256" key="6">
    <source>
        <dbReference type="ARBA" id="ARBA00022989"/>
    </source>
</evidence>
<keyword evidence="5 9" id="KW-0812">Transmembrane</keyword>
<dbReference type="Pfam" id="PF03799">
    <property type="entry name" value="FtsQ_DivIB_C"/>
    <property type="match status" value="1"/>
</dbReference>
<evidence type="ECO:0000256" key="7">
    <source>
        <dbReference type="ARBA" id="ARBA00023136"/>
    </source>
</evidence>
<protein>
    <recommendedName>
        <fullName evidence="9">Cell division protein FtsQ</fullName>
    </recommendedName>
</protein>
<evidence type="ECO:0000256" key="2">
    <source>
        <dbReference type="ARBA" id="ARBA00022475"/>
    </source>
</evidence>
<evidence type="ECO:0000256" key="8">
    <source>
        <dbReference type="ARBA" id="ARBA00023306"/>
    </source>
</evidence>
<comment type="similarity">
    <text evidence="9">Belongs to the FtsQ/DivIB family. FtsQ subfamily.</text>
</comment>
<keyword evidence="4 9" id="KW-0132">Cell division</keyword>
<sequence>MRPVRRGPADPAPSKWRYRLERLWLTPLFKALIRTGIPSFSFVALFTWYIHDAQRLEAIVDTWEGWVTAVQDRPEFMVGMMRIEGASAQLQSDIEETLPVDLPISQFQLDMGELRHRIEELDPVLSAEVRVIAGGTLLLRVTERAPAVVWQQAGAIEVLDATGHRVATLQSLEAAGALPLIAGEGAAKAVPEALALIQVAQPIADRMIGLTRVGNRRWDVVLSREQRIMLPEAAPAAALDRVLAMHAANDVLARDVAVVDLRIPARPILRLSPMARDALSRKQDAERVAYQERIE</sequence>
<dbReference type="STRING" id="313367.JSE7799_02347"/>
<evidence type="ECO:0000313" key="12">
    <source>
        <dbReference type="Proteomes" id="UP000049455"/>
    </source>
</evidence>
<evidence type="ECO:0000256" key="3">
    <source>
        <dbReference type="ARBA" id="ARBA00022519"/>
    </source>
</evidence>
<name>A0A0M7BA59_9RHOB</name>
<dbReference type="InterPro" id="IPR005548">
    <property type="entry name" value="Cell_div_FtsQ/DivIB_C"/>
</dbReference>
<dbReference type="GO" id="GO:0043093">
    <property type="term" value="P:FtsZ-dependent cytokinesis"/>
    <property type="evidence" value="ECO:0007669"/>
    <property type="project" value="UniProtKB-UniRule"/>
</dbReference>
<accession>A0A0M7BA59</accession>
<dbReference type="PANTHER" id="PTHR35851:SF1">
    <property type="entry name" value="CELL DIVISION PROTEIN FTSQ"/>
    <property type="match status" value="1"/>
</dbReference>
<comment type="function">
    <text evidence="9">Essential cell division protein.</text>
</comment>